<accession>A0AAV2AS93</accession>
<gene>
    <name evidence="1" type="ORF">LARSCL_LOCUS14340</name>
</gene>
<organism evidence="1 2">
    <name type="scientific">Larinioides sclopetarius</name>
    <dbReference type="NCBI Taxonomy" id="280406"/>
    <lineage>
        <taxon>Eukaryota</taxon>
        <taxon>Metazoa</taxon>
        <taxon>Ecdysozoa</taxon>
        <taxon>Arthropoda</taxon>
        <taxon>Chelicerata</taxon>
        <taxon>Arachnida</taxon>
        <taxon>Araneae</taxon>
        <taxon>Araneomorphae</taxon>
        <taxon>Entelegynae</taxon>
        <taxon>Araneoidea</taxon>
        <taxon>Araneidae</taxon>
        <taxon>Larinioides</taxon>
    </lineage>
</organism>
<reference evidence="1 2" key="1">
    <citation type="submission" date="2024-04" db="EMBL/GenBank/DDBJ databases">
        <authorList>
            <person name="Rising A."/>
            <person name="Reimegard J."/>
            <person name="Sonavane S."/>
            <person name="Akerstrom W."/>
            <person name="Nylinder S."/>
            <person name="Hedman E."/>
            <person name="Kallberg Y."/>
        </authorList>
    </citation>
    <scope>NUCLEOTIDE SEQUENCE [LARGE SCALE GENOMIC DNA]</scope>
</reference>
<dbReference type="Proteomes" id="UP001497382">
    <property type="component" value="Unassembled WGS sequence"/>
</dbReference>
<dbReference type="AlphaFoldDB" id="A0AAV2AS93"/>
<protein>
    <submittedName>
        <fullName evidence="1">Uncharacterized protein</fullName>
    </submittedName>
</protein>
<dbReference type="EMBL" id="CAXIEN010000206">
    <property type="protein sequence ID" value="CAL1286595.1"/>
    <property type="molecule type" value="Genomic_DNA"/>
</dbReference>
<sequence>MQFRCQPMLPRSMNENEIIISPWINFDRNHYWQEVYLELFICFQTA</sequence>
<comment type="caution">
    <text evidence="1">The sequence shown here is derived from an EMBL/GenBank/DDBJ whole genome shotgun (WGS) entry which is preliminary data.</text>
</comment>
<name>A0AAV2AS93_9ARAC</name>
<evidence type="ECO:0000313" key="1">
    <source>
        <dbReference type="EMBL" id="CAL1286595.1"/>
    </source>
</evidence>
<evidence type="ECO:0000313" key="2">
    <source>
        <dbReference type="Proteomes" id="UP001497382"/>
    </source>
</evidence>
<keyword evidence="2" id="KW-1185">Reference proteome</keyword>
<proteinExistence type="predicted"/>